<dbReference type="EMBL" id="JBHTMV010000003">
    <property type="protein sequence ID" value="MFD1293521.1"/>
    <property type="molecule type" value="Genomic_DNA"/>
</dbReference>
<proteinExistence type="predicted"/>
<evidence type="ECO:0008006" key="4">
    <source>
        <dbReference type="Google" id="ProtNLM"/>
    </source>
</evidence>
<accession>A0ABW3WPA8</accession>
<name>A0ABW3WPA8_9FLAO</name>
<keyword evidence="1" id="KW-0732">Signal</keyword>
<evidence type="ECO:0000256" key="1">
    <source>
        <dbReference type="SAM" id="SignalP"/>
    </source>
</evidence>
<evidence type="ECO:0000313" key="3">
    <source>
        <dbReference type="Proteomes" id="UP001597241"/>
    </source>
</evidence>
<feature type="signal peptide" evidence="1">
    <location>
        <begin position="1"/>
        <end position="19"/>
    </location>
</feature>
<comment type="caution">
    <text evidence="2">The sequence shown here is derived from an EMBL/GenBank/DDBJ whole genome shotgun (WGS) entry which is preliminary data.</text>
</comment>
<dbReference type="RefSeq" id="WP_386808720.1">
    <property type="nucleotide sequence ID" value="NZ_JBHTMV010000003.1"/>
</dbReference>
<gene>
    <name evidence="2" type="ORF">ACFQ5N_06710</name>
</gene>
<protein>
    <recommendedName>
        <fullName evidence="4">DUF4468 domain-containing protein</fullName>
    </recommendedName>
</protein>
<dbReference type="Proteomes" id="UP001597241">
    <property type="component" value="Unassembled WGS sequence"/>
</dbReference>
<organism evidence="2 3">
    <name type="scientific">Lutibacter holmesii</name>
    <dbReference type="NCBI Taxonomy" id="1137985"/>
    <lineage>
        <taxon>Bacteria</taxon>
        <taxon>Pseudomonadati</taxon>
        <taxon>Bacteroidota</taxon>
        <taxon>Flavobacteriia</taxon>
        <taxon>Flavobacteriales</taxon>
        <taxon>Flavobacteriaceae</taxon>
        <taxon>Lutibacter</taxon>
    </lineage>
</organism>
<feature type="chain" id="PRO_5046243629" description="DUF4468 domain-containing protein" evidence="1">
    <location>
        <begin position="20"/>
        <end position="161"/>
    </location>
</feature>
<sequence>MKKLLLIITLFIGLGNLNAQTKEETIFWFNEYGFDMLNKNESTPHKTGYEMNQDSFTLTSNKVSNGKLAYISAVSFDCLGKVYTENIHLIEDEDKIIITFNEKCVKNKVIDLEDNYNTDSRWLGFKESTSSEDKKRFLKALKHLAKLCGAKEKPKVQKNTF</sequence>
<keyword evidence="3" id="KW-1185">Reference proteome</keyword>
<evidence type="ECO:0000313" key="2">
    <source>
        <dbReference type="EMBL" id="MFD1293521.1"/>
    </source>
</evidence>
<reference evidence="3" key="1">
    <citation type="journal article" date="2019" name="Int. J. Syst. Evol. Microbiol.">
        <title>The Global Catalogue of Microorganisms (GCM) 10K type strain sequencing project: providing services to taxonomists for standard genome sequencing and annotation.</title>
        <authorList>
            <consortium name="The Broad Institute Genomics Platform"/>
            <consortium name="The Broad Institute Genome Sequencing Center for Infectious Disease"/>
            <person name="Wu L."/>
            <person name="Ma J."/>
        </authorList>
    </citation>
    <scope>NUCLEOTIDE SEQUENCE [LARGE SCALE GENOMIC DNA]</scope>
    <source>
        <strain evidence="3">CCUG 62221</strain>
    </source>
</reference>